<sequence length="226" mass="26844">MTKVLSQEQLQILYEYYNSTWLLRKIYSYPNIGFPLLASLMSLNPQFLGNTNFIRDPIVHFLVSIKQLRESPELANRNKYCTIVYALLNWGYVDACNVDEDLLNKIGNLHGHPNAEIDTDFYVLRKRTATVYEFLHESLLRAFFVAFGRQHMGFIIYHCPLHVLLEYSVSYREIISNKERMFFLTIVGTCYEKALIRRITDEHFDIRNHTMVRQKRFRNLYSNLLQ</sequence>
<organism evidence="1 2">
    <name type="scientific">Pinctada imbricata</name>
    <name type="common">Atlantic pearl-oyster</name>
    <name type="synonym">Pinctada martensii</name>
    <dbReference type="NCBI Taxonomy" id="66713"/>
    <lineage>
        <taxon>Eukaryota</taxon>
        <taxon>Metazoa</taxon>
        <taxon>Spiralia</taxon>
        <taxon>Lophotrochozoa</taxon>
        <taxon>Mollusca</taxon>
        <taxon>Bivalvia</taxon>
        <taxon>Autobranchia</taxon>
        <taxon>Pteriomorphia</taxon>
        <taxon>Pterioida</taxon>
        <taxon>Pterioidea</taxon>
        <taxon>Pteriidae</taxon>
        <taxon>Pinctada</taxon>
    </lineage>
</organism>
<name>A0AA89CDP0_PINIB</name>
<protein>
    <submittedName>
        <fullName evidence="1">Uncharacterized protein</fullName>
    </submittedName>
</protein>
<dbReference type="EMBL" id="VSWD01000001">
    <property type="protein sequence ID" value="KAK3108101.1"/>
    <property type="molecule type" value="Genomic_DNA"/>
</dbReference>
<gene>
    <name evidence="1" type="ORF">FSP39_001198</name>
</gene>
<proteinExistence type="predicted"/>
<dbReference type="AlphaFoldDB" id="A0AA89CDP0"/>
<comment type="caution">
    <text evidence="1">The sequence shown here is derived from an EMBL/GenBank/DDBJ whole genome shotgun (WGS) entry which is preliminary data.</text>
</comment>
<reference evidence="1" key="1">
    <citation type="submission" date="2019-08" db="EMBL/GenBank/DDBJ databases">
        <title>The improved chromosome-level genome for the pearl oyster Pinctada fucata martensii using PacBio sequencing and Hi-C.</title>
        <authorList>
            <person name="Zheng Z."/>
        </authorList>
    </citation>
    <scope>NUCLEOTIDE SEQUENCE</scope>
    <source>
        <strain evidence="1">ZZ-2019</strain>
        <tissue evidence="1">Adductor muscle</tissue>
    </source>
</reference>
<dbReference type="Proteomes" id="UP001186944">
    <property type="component" value="Unassembled WGS sequence"/>
</dbReference>
<evidence type="ECO:0000313" key="2">
    <source>
        <dbReference type="Proteomes" id="UP001186944"/>
    </source>
</evidence>
<accession>A0AA89CDP0</accession>
<keyword evidence="2" id="KW-1185">Reference proteome</keyword>
<evidence type="ECO:0000313" key="1">
    <source>
        <dbReference type="EMBL" id="KAK3108101.1"/>
    </source>
</evidence>